<dbReference type="InterPro" id="IPR000182">
    <property type="entry name" value="GNAT_dom"/>
</dbReference>
<dbReference type="InterPro" id="IPR016181">
    <property type="entry name" value="Acyl_CoA_acyltransferase"/>
</dbReference>
<accession>A0AAV2I938</accession>
<evidence type="ECO:0000259" key="1">
    <source>
        <dbReference type="PROSITE" id="PS51186"/>
    </source>
</evidence>
<keyword evidence="3" id="KW-1185">Reference proteome</keyword>
<dbReference type="EMBL" id="CAXITT010000534">
    <property type="protein sequence ID" value="CAL1543223.1"/>
    <property type="molecule type" value="Genomic_DNA"/>
</dbReference>
<gene>
    <name evidence="2" type="ORF">GSLYS_00016757001</name>
</gene>
<proteinExistence type="predicted"/>
<dbReference type="AlphaFoldDB" id="A0AAV2I938"/>
<organism evidence="2 3">
    <name type="scientific">Lymnaea stagnalis</name>
    <name type="common">Great pond snail</name>
    <name type="synonym">Helix stagnalis</name>
    <dbReference type="NCBI Taxonomy" id="6523"/>
    <lineage>
        <taxon>Eukaryota</taxon>
        <taxon>Metazoa</taxon>
        <taxon>Spiralia</taxon>
        <taxon>Lophotrochozoa</taxon>
        <taxon>Mollusca</taxon>
        <taxon>Gastropoda</taxon>
        <taxon>Heterobranchia</taxon>
        <taxon>Euthyneura</taxon>
        <taxon>Panpulmonata</taxon>
        <taxon>Hygrophila</taxon>
        <taxon>Lymnaeoidea</taxon>
        <taxon>Lymnaeidae</taxon>
        <taxon>Lymnaea</taxon>
    </lineage>
</organism>
<dbReference type="CDD" id="cd04301">
    <property type="entry name" value="NAT_SF"/>
    <property type="match status" value="1"/>
</dbReference>
<evidence type="ECO:0000313" key="2">
    <source>
        <dbReference type="EMBL" id="CAL1543223.1"/>
    </source>
</evidence>
<feature type="domain" description="N-acetyltransferase" evidence="1">
    <location>
        <begin position="1"/>
        <end position="81"/>
    </location>
</feature>
<dbReference type="Proteomes" id="UP001497497">
    <property type="component" value="Unassembled WGS sequence"/>
</dbReference>
<dbReference type="InterPro" id="IPR013653">
    <property type="entry name" value="GCN5-like_dom"/>
</dbReference>
<reference evidence="2 3" key="1">
    <citation type="submission" date="2024-04" db="EMBL/GenBank/DDBJ databases">
        <authorList>
            <consortium name="Genoscope - CEA"/>
            <person name="William W."/>
        </authorList>
    </citation>
    <scope>NUCLEOTIDE SEQUENCE [LARGE SCALE GENOMIC DNA]</scope>
</reference>
<name>A0AAV2I938_LYMST</name>
<dbReference type="SUPFAM" id="SSF55729">
    <property type="entry name" value="Acyl-CoA N-acyltransferases (Nat)"/>
    <property type="match status" value="1"/>
</dbReference>
<feature type="non-terminal residue" evidence="2">
    <location>
        <position position="1"/>
    </location>
</feature>
<dbReference type="GO" id="GO:0016747">
    <property type="term" value="F:acyltransferase activity, transferring groups other than amino-acyl groups"/>
    <property type="evidence" value="ECO:0007669"/>
    <property type="project" value="InterPro"/>
</dbReference>
<dbReference type="Pfam" id="PF08445">
    <property type="entry name" value="FR47"/>
    <property type="match status" value="1"/>
</dbReference>
<sequence length="81" mass="8900">LSTEFGTLGLLYVTPEARGQGISKAIYSQLANKLFSENLPAAVTVVHDNEVSVKLHEGLGFRVKCTFDILKSLLPHELNFL</sequence>
<dbReference type="PROSITE" id="PS51186">
    <property type="entry name" value="GNAT"/>
    <property type="match status" value="1"/>
</dbReference>
<dbReference type="Gene3D" id="3.40.630.30">
    <property type="match status" value="1"/>
</dbReference>
<protein>
    <recommendedName>
        <fullName evidence="1">N-acetyltransferase domain-containing protein</fullName>
    </recommendedName>
</protein>
<evidence type="ECO:0000313" key="3">
    <source>
        <dbReference type="Proteomes" id="UP001497497"/>
    </source>
</evidence>
<comment type="caution">
    <text evidence="2">The sequence shown here is derived from an EMBL/GenBank/DDBJ whole genome shotgun (WGS) entry which is preliminary data.</text>
</comment>